<dbReference type="GO" id="GO:0015562">
    <property type="term" value="F:efflux transmembrane transporter activity"/>
    <property type="evidence" value="ECO:0007669"/>
    <property type="project" value="InterPro"/>
</dbReference>
<keyword evidence="6 9" id="KW-0812">Transmembrane</keyword>
<dbReference type="SUPFAM" id="SSF82714">
    <property type="entry name" value="Multidrug efflux transporter AcrB TolC docking domain, DN and DC subdomains"/>
    <property type="match status" value="2"/>
</dbReference>
<dbReference type="FunFam" id="3.30.70.1430:FF:000001">
    <property type="entry name" value="Efflux pump membrane transporter"/>
    <property type="match status" value="1"/>
</dbReference>
<feature type="transmembrane region" description="Helical" evidence="9">
    <location>
        <begin position="339"/>
        <end position="361"/>
    </location>
</feature>
<evidence type="ECO:0000256" key="7">
    <source>
        <dbReference type="ARBA" id="ARBA00022989"/>
    </source>
</evidence>
<keyword evidence="4" id="KW-1003">Cell membrane</keyword>
<dbReference type="GO" id="GO:0005886">
    <property type="term" value="C:plasma membrane"/>
    <property type="evidence" value="ECO:0007669"/>
    <property type="project" value="UniProtKB-SubCell"/>
</dbReference>
<reference evidence="11" key="1">
    <citation type="submission" date="2018-05" db="EMBL/GenBank/DDBJ databases">
        <authorList>
            <person name="Du Z."/>
            <person name="Wang X."/>
        </authorList>
    </citation>
    <scope>NUCLEOTIDE SEQUENCE [LARGE SCALE GENOMIC DNA]</scope>
    <source>
        <strain evidence="11">CQN31</strain>
    </source>
</reference>
<evidence type="ECO:0000256" key="1">
    <source>
        <dbReference type="ARBA" id="ARBA00004429"/>
    </source>
</evidence>
<evidence type="ECO:0000256" key="6">
    <source>
        <dbReference type="ARBA" id="ARBA00022692"/>
    </source>
</evidence>
<protein>
    <recommendedName>
        <fullName evidence="9">Efflux pump membrane transporter</fullName>
    </recommendedName>
</protein>
<evidence type="ECO:0000313" key="11">
    <source>
        <dbReference type="Proteomes" id="UP000245765"/>
    </source>
</evidence>
<evidence type="ECO:0000256" key="3">
    <source>
        <dbReference type="ARBA" id="ARBA00022448"/>
    </source>
</evidence>
<dbReference type="Gene3D" id="3.30.70.1440">
    <property type="entry name" value="Multidrug efflux transporter AcrB pore domain"/>
    <property type="match status" value="1"/>
</dbReference>
<dbReference type="InterPro" id="IPR027463">
    <property type="entry name" value="AcrB_DN_DC_subdom"/>
</dbReference>
<evidence type="ECO:0000256" key="9">
    <source>
        <dbReference type="RuleBase" id="RU364070"/>
    </source>
</evidence>
<evidence type="ECO:0000256" key="8">
    <source>
        <dbReference type="ARBA" id="ARBA00023136"/>
    </source>
</evidence>
<comment type="caution">
    <text evidence="10">The sequence shown here is derived from an EMBL/GenBank/DDBJ whole genome shotgun (WGS) entry which is preliminary data.</text>
</comment>
<dbReference type="SUPFAM" id="SSF82866">
    <property type="entry name" value="Multidrug efflux transporter AcrB transmembrane domain"/>
    <property type="match status" value="2"/>
</dbReference>
<evidence type="ECO:0000313" key="10">
    <source>
        <dbReference type="EMBL" id="PWS34349.1"/>
    </source>
</evidence>
<dbReference type="PRINTS" id="PR00702">
    <property type="entry name" value="ACRIFLAVINRP"/>
</dbReference>
<feature type="transmembrane region" description="Helical" evidence="9">
    <location>
        <begin position="368"/>
        <end position="390"/>
    </location>
</feature>
<dbReference type="PANTHER" id="PTHR32063">
    <property type="match status" value="1"/>
</dbReference>
<keyword evidence="5 9" id="KW-0997">Cell inner membrane</keyword>
<dbReference type="InterPro" id="IPR001036">
    <property type="entry name" value="Acrflvin-R"/>
</dbReference>
<feature type="transmembrane region" description="Helical" evidence="9">
    <location>
        <begin position="537"/>
        <end position="556"/>
    </location>
</feature>
<evidence type="ECO:0000256" key="2">
    <source>
        <dbReference type="ARBA" id="ARBA00010942"/>
    </source>
</evidence>
<dbReference type="Gene3D" id="1.20.1640.10">
    <property type="entry name" value="Multidrug efflux transporter AcrB transmembrane domain"/>
    <property type="match status" value="2"/>
</dbReference>
<keyword evidence="3 9" id="KW-0813">Transport</keyword>
<feature type="transmembrane region" description="Helical" evidence="9">
    <location>
        <begin position="471"/>
        <end position="498"/>
    </location>
</feature>
<feature type="transmembrane region" description="Helical" evidence="9">
    <location>
        <begin position="439"/>
        <end position="459"/>
    </location>
</feature>
<comment type="subcellular location">
    <subcellularLocation>
        <location evidence="1 9">Cell inner membrane</location>
        <topology evidence="1 9">Multi-pass membrane protein</topology>
    </subcellularLocation>
</comment>
<feature type="transmembrane region" description="Helical" evidence="9">
    <location>
        <begin position="872"/>
        <end position="890"/>
    </location>
</feature>
<feature type="transmembrane region" description="Helical" evidence="9">
    <location>
        <begin position="12"/>
        <end position="31"/>
    </location>
</feature>
<dbReference type="PANTHER" id="PTHR32063:SF26">
    <property type="entry name" value="EFFLUX PUMP MEMBRANE TRANSPORTER"/>
    <property type="match status" value="1"/>
</dbReference>
<dbReference type="Proteomes" id="UP000245765">
    <property type="component" value="Unassembled WGS sequence"/>
</dbReference>
<evidence type="ECO:0000256" key="5">
    <source>
        <dbReference type="ARBA" id="ARBA00022519"/>
    </source>
</evidence>
<keyword evidence="8 9" id="KW-0472">Membrane</keyword>
<dbReference type="AlphaFoldDB" id="A0A317F8S0"/>
<accession>A0A317F8S0</accession>
<dbReference type="Gene3D" id="3.30.70.1430">
    <property type="entry name" value="Multidrug efflux transporter AcrB pore domain"/>
    <property type="match status" value="2"/>
</dbReference>
<dbReference type="Pfam" id="PF00873">
    <property type="entry name" value="ACR_tran"/>
    <property type="match status" value="1"/>
</dbReference>
<gene>
    <name evidence="10" type="ORF">DFH01_25340</name>
</gene>
<dbReference type="SUPFAM" id="SSF82693">
    <property type="entry name" value="Multidrug efflux transporter AcrB pore domain, PN1, PN2, PC1 and PC2 subdomains"/>
    <property type="match status" value="4"/>
</dbReference>
<proteinExistence type="inferred from homology"/>
<dbReference type="EMBL" id="QGNA01000007">
    <property type="protein sequence ID" value="PWS34349.1"/>
    <property type="molecule type" value="Genomic_DNA"/>
</dbReference>
<keyword evidence="7 9" id="KW-1133">Transmembrane helix</keyword>
<feature type="transmembrane region" description="Helical" evidence="9">
    <location>
        <begin position="974"/>
        <end position="996"/>
    </location>
</feature>
<comment type="similarity">
    <text evidence="2 9">Belongs to the resistance-nodulation-cell division (RND) (TC 2.A.6) family.</text>
</comment>
<dbReference type="GO" id="GO:0009636">
    <property type="term" value="P:response to toxic substance"/>
    <property type="evidence" value="ECO:0007669"/>
    <property type="project" value="UniProtKB-ARBA"/>
</dbReference>
<dbReference type="InterPro" id="IPR004764">
    <property type="entry name" value="MdtF-like"/>
</dbReference>
<dbReference type="GO" id="GO:0042910">
    <property type="term" value="F:xenobiotic transmembrane transporter activity"/>
    <property type="evidence" value="ECO:0007669"/>
    <property type="project" value="TreeGrafter"/>
</dbReference>
<dbReference type="FunFam" id="1.20.1640.10:FF:000001">
    <property type="entry name" value="Efflux pump membrane transporter"/>
    <property type="match status" value="1"/>
</dbReference>
<name>A0A317F8S0_9PROT</name>
<keyword evidence="11" id="KW-1185">Reference proteome</keyword>
<sequence length="1043" mass="110146">MNAIPRFFVDRPIFAVVLSVLMLVAGGLALLRLPLSEYPAVTPPTVQVVAQFPGASPRELAETVAAPIEQEVNGVEGMLYMTSQSVDGQVTLAVTFAHGTDPDLAQIRVQNRIQRALPRLPEEVQRQGVVARKVSPDMLMVVHLVSPDGRYDALHLANFATLQVRDRLQRIPGVGEVNVWGAGDYAMRIWLDPERMAARGLTAAEVVRAVRAQNLQVAAGAVGRQPGAGMAPQLALDLRGRLAEPEEFAAIVLRTGAEGRMVRLGDVARVELGAEGYALRSLLDGEPAAALQIIQAPDANALDVAAAVRRAMAEMAAEFPQGIEQRIAYDPTIFVRASISAVLVTLLEAVALVVLVVVLFLQDWRSSLIPLVAVPVSLVGTLAVMLALGYSLNTLSLFGLVLAIGIVVDDAIVVVENVERHMAAGLAPKDAARRAMEEVTGPIVAITSVLAAVFIPAAFLSGLQGEFYRQFAVTIAVSTVLSAVNSLTLSPALAGVLLKPHGAPRRGPLGWFFGRFNRGFEATARGYAGFVKRSARMGAVALTLYAGILGLGWQGFQHVPTGFVPQQDKYYLVGIAMLPAGTSIERSEAVARQMSQIMLDEPGVESVVAFPGLSIDGFVTLPNAAVVFTMLDPFEQRRTPELSANAIAQRLQGKLFGIQEGLALVFPPPPVPGLGAVGGFKLQVQDRAGLGLEALAEATQKLVAAAAQRPELAGVMASFHVSAPQLRVELDRDRALALGVAPADVAQALQLAMGSLYVNDFQRQGRTYRVIAQADAAFRLREEDLARLRVRSATGAMVPLASLVTVQVSTGPDRVVRHNGYPSAEVGGAPAPGYGSGQAQAAMEALAREVLPPGMGVEWTELALQERLAGNAAIYVFPVAVLLAFLILAAQYGSWSLPLAVLPVAPLAVVSALAGVLANGGDSNVFTQIAWLVLVGLAAKNAILVVEFAREREMAGADPLDAVIEAARLRLRPILMTSIAFIAGAVPLAIATGAGAEMRRAMGIAVASGMAGVTLLGLVFTPVFYLLLRRMAQQRGAAQPVKA</sequence>
<feature type="transmembrane region" description="Helical" evidence="9">
    <location>
        <begin position="1002"/>
        <end position="1028"/>
    </location>
</feature>
<dbReference type="Gene3D" id="3.30.70.1320">
    <property type="entry name" value="Multidrug efflux transporter AcrB pore domain like"/>
    <property type="match status" value="1"/>
</dbReference>
<feature type="transmembrane region" description="Helical" evidence="9">
    <location>
        <begin position="929"/>
        <end position="949"/>
    </location>
</feature>
<dbReference type="Gene3D" id="3.30.2090.10">
    <property type="entry name" value="Multidrug efflux transporter AcrB TolC docking domain, DN and DC subdomains"/>
    <property type="match status" value="2"/>
</dbReference>
<dbReference type="NCBIfam" id="TIGR00915">
    <property type="entry name" value="2A0602"/>
    <property type="match status" value="1"/>
</dbReference>
<feature type="transmembrane region" description="Helical" evidence="9">
    <location>
        <begin position="897"/>
        <end position="917"/>
    </location>
</feature>
<organism evidence="10 11">
    <name type="scientific">Falsiroseomonas bella</name>
    <dbReference type="NCBI Taxonomy" id="2184016"/>
    <lineage>
        <taxon>Bacteria</taxon>
        <taxon>Pseudomonadati</taxon>
        <taxon>Pseudomonadota</taxon>
        <taxon>Alphaproteobacteria</taxon>
        <taxon>Acetobacterales</taxon>
        <taxon>Roseomonadaceae</taxon>
        <taxon>Falsiroseomonas</taxon>
    </lineage>
</organism>
<dbReference type="NCBIfam" id="NF000282">
    <property type="entry name" value="RND_permease_1"/>
    <property type="match status" value="1"/>
</dbReference>
<evidence type="ECO:0000256" key="4">
    <source>
        <dbReference type="ARBA" id="ARBA00022475"/>
    </source>
</evidence>
<feature type="transmembrane region" description="Helical" evidence="9">
    <location>
        <begin position="396"/>
        <end position="418"/>
    </location>
</feature>